<reference evidence="2" key="1">
    <citation type="journal article" date="2020" name="Stud. Mycol.">
        <title>101 Dothideomycetes genomes: a test case for predicting lifestyles and emergence of pathogens.</title>
        <authorList>
            <person name="Haridas S."/>
            <person name="Albert R."/>
            <person name="Binder M."/>
            <person name="Bloem J."/>
            <person name="Labutti K."/>
            <person name="Salamov A."/>
            <person name="Andreopoulos B."/>
            <person name="Baker S."/>
            <person name="Barry K."/>
            <person name="Bills G."/>
            <person name="Bluhm B."/>
            <person name="Cannon C."/>
            <person name="Castanera R."/>
            <person name="Culley D."/>
            <person name="Daum C."/>
            <person name="Ezra D."/>
            <person name="Gonzalez J."/>
            <person name="Henrissat B."/>
            <person name="Kuo A."/>
            <person name="Liang C."/>
            <person name="Lipzen A."/>
            <person name="Lutzoni F."/>
            <person name="Magnuson J."/>
            <person name="Mondo S."/>
            <person name="Nolan M."/>
            <person name="Ohm R."/>
            <person name="Pangilinan J."/>
            <person name="Park H.-J."/>
            <person name="Ramirez L."/>
            <person name="Alfaro M."/>
            <person name="Sun H."/>
            <person name="Tritt A."/>
            <person name="Yoshinaga Y."/>
            <person name="Zwiers L.-H."/>
            <person name="Turgeon B."/>
            <person name="Goodwin S."/>
            <person name="Spatafora J."/>
            <person name="Crous P."/>
            <person name="Grigoriev I."/>
        </authorList>
    </citation>
    <scope>NUCLEOTIDE SEQUENCE</scope>
    <source>
        <strain evidence="2">CBS 207.26</strain>
    </source>
</reference>
<dbReference type="EMBL" id="ML994613">
    <property type="protein sequence ID" value="KAF2193609.1"/>
    <property type="molecule type" value="Genomic_DNA"/>
</dbReference>
<organism evidence="2 3">
    <name type="scientific">Zopfia rhizophila CBS 207.26</name>
    <dbReference type="NCBI Taxonomy" id="1314779"/>
    <lineage>
        <taxon>Eukaryota</taxon>
        <taxon>Fungi</taxon>
        <taxon>Dikarya</taxon>
        <taxon>Ascomycota</taxon>
        <taxon>Pezizomycotina</taxon>
        <taxon>Dothideomycetes</taxon>
        <taxon>Dothideomycetes incertae sedis</taxon>
        <taxon>Zopfiaceae</taxon>
        <taxon>Zopfia</taxon>
    </lineage>
</organism>
<evidence type="ECO:0000256" key="1">
    <source>
        <dbReference type="SAM" id="MobiDB-lite"/>
    </source>
</evidence>
<keyword evidence="3" id="KW-1185">Reference proteome</keyword>
<name>A0A6A6ES56_9PEZI</name>
<proteinExistence type="predicted"/>
<dbReference type="AlphaFoldDB" id="A0A6A6ES56"/>
<protein>
    <submittedName>
        <fullName evidence="2">Uncharacterized protein</fullName>
    </submittedName>
</protein>
<evidence type="ECO:0000313" key="3">
    <source>
        <dbReference type="Proteomes" id="UP000800200"/>
    </source>
</evidence>
<accession>A0A6A6ES56</accession>
<dbReference type="Proteomes" id="UP000800200">
    <property type="component" value="Unassembled WGS sequence"/>
</dbReference>
<feature type="region of interest" description="Disordered" evidence="1">
    <location>
        <begin position="6"/>
        <end position="26"/>
    </location>
</feature>
<sequence length="173" mass="19751">MQRVCKSSRFNGFAGPQGQPDNTTRVAQIPSIDDPLSEGGITKTTDIKIQEGTVGEWHPDIQIKTHIWSDRAIFRRYWPLIWSFVAWMKTTKAIIVGKRASINSYVQPNMKSLSWWYDVHLSSCRQHMEVLPYVSLVLRKYTELGGEIKHLSATYNPSPTCIRDTLPCQLLAT</sequence>
<evidence type="ECO:0000313" key="2">
    <source>
        <dbReference type="EMBL" id="KAF2193609.1"/>
    </source>
</evidence>
<gene>
    <name evidence="2" type="ORF">K469DRAFT_239189</name>
</gene>